<feature type="transmembrane region" description="Helical" evidence="10">
    <location>
        <begin position="37"/>
        <end position="65"/>
    </location>
</feature>
<dbReference type="GO" id="GO:0005886">
    <property type="term" value="C:plasma membrane"/>
    <property type="evidence" value="ECO:0007669"/>
    <property type="project" value="UniProtKB-SubCell"/>
</dbReference>
<evidence type="ECO:0000313" key="12">
    <source>
        <dbReference type="Proteomes" id="UP000593836"/>
    </source>
</evidence>
<evidence type="ECO:0000256" key="4">
    <source>
        <dbReference type="ARBA" id="ARBA00022475"/>
    </source>
</evidence>
<dbReference type="PANTHER" id="PTHR43298">
    <property type="entry name" value="MULTIDRUG RESISTANCE PROTEIN NORM-RELATED"/>
    <property type="match status" value="1"/>
</dbReference>
<dbReference type="AlphaFoldDB" id="A0A7S7LYI6"/>
<feature type="transmembrane region" description="Helical" evidence="10">
    <location>
        <begin position="350"/>
        <end position="372"/>
    </location>
</feature>
<feature type="transmembrane region" description="Helical" evidence="10">
    <location>
        <begin position="187"/>
        <end position="210"/>
    </location>
</feature>
<dbReference type="GO" id="GO:0042910">
    <property type="term" value="F:xenobiotic transmembrane transporter activity"/>
    <property type="evidence" value="ECO:0007669"/>
    <property type="project" value="InterPro"/>
</dbReference>
<feature type="transmembrane region" description="Helical" evidence="10">
    <location>
        <begin position="132"/>
        <end position="153"/>
    </location>
</feature>
<protein>
    <recommendedName>
        <fullName evidence="9">Multidrug-efflux transporter</fullName>
    </recommendedName>
</protein>
<dbReference type="PANTHER" id="PTHR43298:SF2">
    <property type="entry name" value="FMN_FAD EXPORTER YEEO-RELATED"/>
    <property type="match status" value="1"/>
</dbReference>
<dbReference type="GO" id="GO:0015297">
    <property type="term" value="F:antiporter activity"/>
    <property type="evidence" value="ECO:0007669"/>
    <property type="project" value="UniProtKB-KW"/>
</dbReference>
<gene>
    <name evidence="11" type="ORF">HUE87_07605</name>
</gene>
<dbReference type="NCBIfam" id="TIGR00797">
    <property type="entry name" value="matE"/>
    <property type="match status" value="1"/>
</dbReference>
<keyword evidence="4" id="KW-1003">Cell membrane</keyword>
<comment type="subcellular location">
    <subcellularLocation>
        <location evidence="1">Cell membrane</location>
        <topology evidence="1">Multi-pass membrane protein</topology>
    </subcellularLocation>
</comment>
<keyword evidence="12" id="KW-1185">Reference proteome</keyword>
<keyword evidence="3" id="KW-0050">Antiport</keyword>
<dbReference type="Pfam" id="PF01554">
    <property type="entry name" value="MatE"/>
    <property type="match status" value="2"/>
</dbReference>
<feature type="transmembrane region" description="Helical" evidence="10">
    <location>
        <begin position="277"/>
        <end position="294"/>
    </location>
</feature>
<evidence type="ECO:0000256" key="3">
    <source>
        <dbReference type="ARBA" id="ARBA00022449"/>
    </source>
</evidence>
<evidence type="ECO:0000313" key="11">
    <source>
        <dbReference type="EMBL" id="QOY53766.1"/>
    </source>
</evidence>
<evidence type="ECO:0000256" key="8">
    <source>
        <dbReference type="ARBA" id="ARBA00023136"/>
    </source>
</evidence>
<dbReference type="EMBL" id="CP054493">
    <property type="protein sequence ID" value="QOY53766.1"/>
    <property type="molecule type" value="Genomic_DNA"/>
</dbReference>
<dbReference type="PIRSF" id="PIRSF006603">
    <property type="entry name" value="DinF"/>
    <property type="match status" value="1"/>
</dbReference>
<keyword evidence="6 10" id="KW-1133">Transmembrane helix</keyword>
<dbReference type="InterPro" id="IPR002528">
    <property type="entry name" value="MATE_fam"/>
</dbReference>
<keyword evidence="8 10" id="KW-0472">Membrane</keyword>
<feature type="transmembrane region" description="Helical" evidence="10">
    <location>
        <begin position="90"/>
        <end position="112"/>
    </location>
</feature>
<evidence type="ECO:0000256" key="1">
    <source>
        <dbReference type="ARBA" id="ARBA00004651"/>
    </source>
</evidence>
<feature type="transmembrane region" description="Helical" evidence="10">
    <location>
        <begin position="165"/>
        <end position="181"/>
    </location>
</feature>
<sequence>MHIDLSQGVIKQHILKLALPAVVGYLFHTIFNVTDTFFAGIISTQALAALSLSASVFFMVLAIAIGMSEAVTSLVGNALGEKDMPKAQNIALNSIAFALLLSILLSLLGVLSVPYFVEALSDPSYYVETIEYINLILYGALFFIGAFFFNSILNATGDTKSFRNILIVTAFLNILLNYIFIKHFNMGVAGIALATVISEAITMFYLFYMVRKTTLWCGFKAFRYDKIIMIELIKQGFPPSVNMFMMAFGMYVITYFVAPFGKEAVAAFGIGMRIEQIFLMPVIGLNIATLAIISQNNGARTYERISPTVKIAVSYGWVMSTVGVVSFLLFAEYFASLLTSDYEVIKQTALYLRISGLASYGFVVIFIYIAMLQGISKPYAIFPVSVFRQVIAPIIVFTILSSLGLGIFAMWVGLDIIIFSSALFLWWYGEKKLKNLLT</sequence>
<evidence type="ECO:0000256" key="9">
    <source>
        <dbReference type="ARBA" id="ARBA00031636"/>
    </source>
</evidence>
<evidence type="ECO:0000256" key="10">
    <source>
        <dbReference type="SAM" id="Phobius"/>
    </source>
</evidence>
<feature type="transmembrane region" description="Helical" evidence="10">
    <location>
        <begin position="315"/>
        <end position="338"/>
    </location>
</feature>
<proteinExistence type="predicted"/>
<evidence type="ECO:0000256" key="5">
    <source>
        <dbReference type="ARBA" id="ARBA00022692"/>
    </source>
</evidence>
<keyword evidence="7" id="KW-0406">Ion transport</keyword>
<evidence type="ECO:0000256" key="2">
    <source>
        <dbReference type="ARBA" id="ARBA00022448"/>
    </source>
</evidence>
<feature type="transmembrane region" description="Helical" evidence="10">
    <location>
        <begin position="379"/>
        <end position="400"/>
    </location>
</feature>
<keyword evidence="2" id="KW-0813">Transport</keyword>
<name>A0A7S7LYI6_9BACT</name>
<keyword evidence="5 10" id="KW-0812">Transmembrane</keyword>
<evidence type="ECO:0000256" key="7">
    <source>
        <dbReference type="ARBA" id="ARBA00023065"/>
    </source>
</evidence>
<feature type="transmembrane region" description="Helical" evidence="10">
    <location>
        <begin position="236"/>
        <end position="257"/>
    </location>
</feature>
<dbReference type="KEGG" id="smas:HUE87_07605"/>
<dbReference type="GO" id="GO:0006811">
    <property type="term" value="P:monoatomic ion transport"/>
    <property type="evidence" value="ECO:0007669"/>
    <property type="project" value="UniProtKB-KW"/>
</dbReference>
<organism evidence="11 12">
    <name type="scientific">Candidatus Sulfurimonas marisnigri</name>
    <dbReference type="NCBI Taxonomy" id="2740405"/>
    <lineage>
        <taxon>Bacteria</taxon>
        <taxon>Pseudomonadati</taxon>
        <taxon>Campylobacterota</taxon>
        <taxon>Epsilonproteobacteria</taxon>
        <taxon>Campylobacterales</taxon>
        <taxon>Sulfurimonadaceae</taxon>
        <taxon>Sulfurimonas</taxon>
    </lineage>
</organism>
<dbReference type="InterPro" id="IPR050222">
    <property type="entry name" value="MATE_MdtK"/>
</dbReference>
<dbReference type="RefSeq" id="WP_194365601.1">
    <property type="nucleotide sequence ID" value="NZ_CP054493.1"/>
</dbReference>
<evidence type="ECO:0000256" key="6">
    <source>
        <dbReference type="ARBA" id="ARBA00022989"/>
    </source>
</evidence>
<reference evidence="11 12" key="1">
    <citation type="submission" date="2020-05" db="EMBL/GenBank/DDBJ databases">
        <title>Sulfurimonas marisnigri, sp. nov., and Sulfurimonas baltica, sp. nov., manganese oxide reducing chemolithoautotrophs of the class Epsilonproteobacteria isolated from the pelagic redoxclines of the Black and Baltic Seas and emended description of the genus Sulfurimonas.</title>
        <authorList>
            <person name="Henkel J.V."/>
            <person name="Laudan C."/>
            <person name="Werner J."/>
            <person name="Neu T."/>
            <person name="Plewe S."/>
            <person name="Sproer C."/>
            <person name="Bunk B."/>
            <person name="Schulz-Vogt H.N."/>
        </authorList>
    </citation>
    <scope>NUCLEOTIDE SEQUENCE [LARGE SCALE GENOMIC DNA]</scope>
    <source>
        <strain evidence="11 12">SoZ1</strain>
    </source>
</reference>
<dbReference type="Proteomes" id="UP000593836">
    <property type="component" value="Chromosome"/>
</dbReference>
<accession>A0A7S7LYI6</accession>
<feature type="transmembrane region" description="Helical" evidence="10">
    <location>
        <begin position="406"/>
        <end position="428"/>
    </location>
</feature>
<dbReference type="InterPro" id="IPR048279">
    <property type="entry name" value="MdtK-like"/>
</dbReference>